<evidence type="ECO:0000313" key="2">
    <source>
        <dbReference type="Proteomes" id="UP001294444"/>
    </source>
</evidence>
<dbReference type="EMBL" id="OAPG01000004">
    <property type="protein sequence ID" value="SNX83831.1"/>
    <property type="molecule type" value="Genomic_DNA"/>
</dbReference>
<reference evidence="1" key="1">
    <citation type="submission" date="2023-10" db="EMBL/GenBank/DDBJ databases">
        <authorList>
            <person name="Guldener U."/>
        </authorList>
    </citation>
    <scope>NUCLEOTIDE SEQUENCE</scope>
    <source>
        <strain evidence="1">Mp4</strain>
    </source>
</reference>
<accession>A0AAJ4XL93</accession>
<dbReference type="AlphaFoldDB" id="A0AAJ4XL93"/>
<proteinExistence type="predicted"/>
<sequence>MSRGVVATAQVNDQSARSATALCWFCQPHLGLCIDSNGRIDLPISAASDSQTPNLHPKATHFAQNKQGAFSNGRFEAALFSMNMNQEIHLYSKIKIEIACVFPKRTFDSVFEFGPPLARERKRDREKDESDAAVLQLILMALNQKIAPVLLFGASLALFLSQARGSSTAAVHRAAVRRAASAALAAVARVEPISRSLIEIAHSWSNAQRPSPHRTAIRLDVQLWISPFVSLSPTPLSLRHHHPPIRTILTLRQLAFYSITSIGAQYPIKLRRAILAPVVAVYRHSAANSTEPSHRHL</sequence>
<organism evidence="1 2">
    <name type="scientific">Melanopsichium pennsylvanicum</name>
    <dbReference type="NCBI Taxonomy" id="63383"/>
    <lineage>
        <taxon>Eukaryota</taxon>
        <taxon>Fungi</taxon>
        <taxon>Dikarya</taxon>
        <taxon>Basidiomycota</taxon>
        <taxon>Ustilaginomycotina</taxon>
        <taxon>Ustilaginomycetes</taxon>
        <taxon>Ustilaginales</taxon>
        <taxon>Ustilaginaceae</taxon>
        <taxon>Melanopsichium</taxon>
    </lineage>
</organism>
<name>A0AAJ4XL93_9BASI</name>
<comment type="caution">
    <text evidence="1">The sequence shown here is derived from an EMBL/GenBank/DDBJ whole genome shotgun (WGS) entry which is preliminary data.</text>
</comment>
<protein>
    <submittedName>
        <fullName evidence="1">Uncharacterized protein</fullName>
    </submittedName>
</protein>
<dbReference type="Proteomes" id="UP001294444">
    <property type="component" value="Unassembled WGS sequence"/>
</dbReference>
<keyword evidence="2" id="KW-1185">Reference proteome</keyword>
<gene>
    <name evidence="1" type="ORF">MEPE_02539</name>
</gene>
<evidence type="ECO:0000313" key="1">
    <source>
        <dbReference type="EMBL" id="SNX83831.1"/>
    </source>
</evidence>